<proteinExistence type="predicted"/>
<dbReference type="EMBL" id="LJCO01000103">
    <property type="protein sequence ID" value="KPV39876.1"/>
    <property type="molecule type" value="Genomic_DNA"/>
</dbReference>
<dbReference type="Gene3D" id="3.30.1330.30">
    <property type="match status" value="1"/>
</dbReference>
<dbReference type="Pfam" id="PF01248">
    <property type="entry name" value="Ribosomal_L7Ae"/>
    <property type="match status" value="1"/>
</dbReference>
<feature type="domain" description="Ribosomal protein eL8/eL30/eS12/Gadd45" evidence="1">
    <location>
        <begin position="3"/>
        <end position="84"/>
    </location>
</feature>
<dbReference type="AlphaFoldDB" id="A0A0P9EC93"/>
<protein>
    <recommendedName>
        <fullName evidence="1">Ribosomal protein eL8/eL30/eS12/Gadd45 domain-containing protein</fullName>
    </recommendedName>
</protein>
<gene>
    <name evidence="2" type="ORF">AN477_22330</name>
</gene>
<reference evidence="2 3" key="1">
    <citation type="submission" date="2015-09" db="EMBL/GenBank/DDBJ databases">
        <title>Draft genome sequence of Alicyclobacillus ferrooxydans DSM 22381.</title>
        <authorList>
            <person name="Hemp J."/>
        </authorList>
    </citation>
    <scope>NUCLEOTIDE SEQUENCE [LARGE SCALE GENOMIC DNA]</scope>
    <source>
        <strain evidence="2 3">TC-34</strain>
    </source>
</reference>
<dbReference type="STRING" id="471514.AN477_22330"/>
<sequence length="105" mass="11081">MGLALRARHAVAGHTGVLQSVQGGKSRLVIVASDAGANGLKKYRDKCTFYRVPLVTASDRSKLGVACGRSYTVVVSVTDDGFARMLSELAREIYGGEAFGETSSL</sequence>
<dbReference type="InterPro" id="IPR004038">
    <property type="entry name" value="Ribosomal_eL8/eL30/eS12/Gad45"/>
</dbReference>
<evidence type="ECO:0000313" key="2">
    <source>
        <dbReference type="EMBL" id="KPV39876.1"/>
    </source>
</evidence>
<dbReference type="Proteomes" id="UP000050482">
    <property type="component" value="Unassembled WGS sequence"/>
</dbReference>
<dbReference type="SUPFAM" id="SSF55315">
    <property type="entry name" value="L30e-like"/>
    <property type="match status" value="1"/>
</dbReference>
<accession>A0A0P9EC93</accession>
<evidence type="ECO:0000313" key="3">
    <source>
        <dbReference type="Proteomes" id="UP000050482"/>
    </source>
</evidence>
<dbReference type="PATRIC" id="fig|471514.4.peg.1278"/>
<comment type="caution">
    <text evidence="2">The sequence shown here is derived from an EMBL/GenBank/DDBJ whole genome shotgun (WGS) entry which is preliminary data.</text>
</comment>
<name>A0A0P9EC93_9BACL</name>
<keyword evidence="3" id="KW-1185">Reference proteome</keyword>
<evidence type="ECO:0000259" key="1">
    <source>
        <dbReference type="Pfam" id="PF01248"/>
    </source>
</evidence>
<dbReference type="InterPro" id="IPR029064">
    <property type="entry name" value="Ribosomal_eL30-like_sf"/>
</dbReference>
<organism evidence="2 3">
    <name type="scientific">Alicyclobacillus ferrooxydans</name>
    <dbReference type="NCBI Taxonomy" id="471514"/>
    <lineage>
        <taxon>Bacteria</taxon>
        <taxon>Bacillati</taxon>
        <taxon>Bacillota</taxon>
        <taxon>Bacilli</taxon>
        <taxon>Bacillales</taxon>
        <taxon>Alicyclobacillaceae</taxon>
        <taxon>Alicyclobacillus</taxon>
    </lineage>
</organism>